<dbReference type="AlphaFoldDB" id="A0AAI9AFS4"/>
<reference evidence="1 2" key="1">
    <citation type="journal article" date="2011" name="Stand. Genomic Sci.">
        <title>Draft genome sequence of Caminibacter mediatlanticus strain TB-2, an epsilonproteobacterium isolated from a deep-sea hydrothermal vent.</title>
        <authorList>
            <person name="Giovannelli D."/>
            <person name="Ferriera S."/>
            <person name="Johnson J."/>
            <person name="Kravitz S."/>
            <person name="Perez-Rodriguez I."/>
            <person name="Ricci J."/>
            <person name="O'Brien C."/>
            <person name="Voordeckers J.W."/>
            <person name="Bini E."/>
            <person name="Vetriani C."/>
        </authorList>
    </citation>
    <scope>NUCLEOTIDE SEQUENCE [LARGE SCALE GENOMIC DNA]</scope>
    <source>
        <strain evidence="1 2">TB-2</strain>
    </source>
</reference>
<proteinExistence type="predicted"/>
<evidence type="ECO:0000313" key="1">
    <source>
        <dbReference type="EMBL" id="EDM23351.1"/>
    </source>
</evidence>
<organism evidence="1 2">
    <name type="scientific">Caminibacter mediatlanticus TB-2</name>
    <dbReference type="NCBI Taxonomy" id="391592"/>
    <lineage>
        <taxon>Bacteria</taxon>
        <taxon>Pseudomonadati</taxon>
        <taxon>Campylobacterota</taxon>
        <taxon>Epsilonproteobacteria</taxon>
        <taxon>Nautiliales</taxon>
        <taxon>Nautiliaceae</taxon>
        <taxon>Caminibacter</taxon>
    </lineage>
</organism>
<dbReference type="EMBL" id="ABCJ01000006">
    <property type="protein sequence ID" value="EDM23351.1"/>
    <property type="molecule type" value="Genomic_DNA"/>
</dbReference>
<accession>A0AAI9AFS4</accession>
<comment type="caution">
    <text evidence="1">The sequence shown here is derived from an EMBL/GenBank/DDBJ whole genome shotgun (WGS) entry which is preliminary data.</text>
</comment>
<name>A0AAI9AFS4_9BACT</name>
<dbReference type="Proteomes" id="UP000003288">
    <property type="component" value="Unassembled WGS sequence"/>
</dbReference>
<protein>
    <submittedName>
        <fullName evidence="1">Uncharacterized protein</fullName>
    </submittedName>
</protein>
<gene>
    <name evidence="1" type="ORF">CMTB2_08805</name>
</gene>
<sequence length="41" mass="4963">MLTIRLNKIVLYLTDFNIELYIVVFIKKLYLKSIKIVVFIM</sequence>
<evidence type="ECO:0000313" key="2">
    <source>
        <dbReference type="Proteomes" id="UP000003288"/>
    </source>
</evidence>